<dbReference type="Gene3D" id="2.60.40.3350">
    <property type="match status" value="1"/>
</dbReference>
<evidence type="ECO:0000259" key="2">
    <source>
        <dbReference type="Pfam" id="PF10651"/>
    </source>
</evidence>
<reference evidence="3 4" key="1">
    <citation type="submission" date="2007-07" db="EMBL/GenBank/DDBJ databases">
        <title>Annotation of Clostridium perfringens E str. JGS1987.</title>
        <authorList>
            <person name="Paulsen I."/>
            <person name="Sebastian Y."/>
        </authorList>
    </citation>
    <scope>NUCLEOTIDE SEQUENCE [LARGE SCALE GENOMIC DNA]</scope>
    <source>
        <strain evidence="4">E str. JGS1987</strain>
    </source>
</reference>
<dbReference type="RefSeq" id="WP_003465417.1">
    <property type="nucleotide sequence ID" value="NZ_ABDW01000031.1"/>
</dbReference>
<dbReference type="AlphaFoldDB" id="B1BWF9"/>
<feature type="coiled-coil region" evidence="1">
    <location>
        <begin position="144"/>
        <end position="223"/>
    </location>
</feature>
<proteinExistence type="predicted"/>
<protein>
    <recommendedName>
        <fullName evidence="2">BppU N-terminal domain-containing protein</fullName>
    </recommendedName>
</protein>
<evidence type="ECO:0000313" key="3">
    <source>
        <dbReference type="EMBL" id="EDT13966.1"/>
    </source>
</evidence>
<dbReference type="Proteomes" id="UP000005337">
    <property type="component" value="Unassembled WGS sequence"/>
</dbReference>
<name>B1BWF9_CLOPF</name>
<dbReference type="Pfam" id="PF10651">
    <property type="entry name" value="BppU_N"/>
    <property type="match status" value="1"/>
</dbReference>
<dbReference type="EMBL" id="ABDW01000031">
    <property type="protein sequence ID" value="EDT13966.1"/>
    <property type="molecule type" value="Genomic_DNA"/>
</dbReference>
<feature type="domain" description="BppU N-terminal" evidence="2">
    <location>
        <begin position="12"/>
        <end position="137"/>
    </location>
</feature>
<organism evidence="3 4">
    <name type="scientific">Clostridium perfringens E str. JGS1987</name>
    <dbReference type="NCBI Taxonomy" id="451755"/>
    <lineage>
        <taxon>Bacteria</taxon>
        <taxon>Bacillati</taxon>
        <taxon>Bacillota</taxon>
        <taxon>Clostridia</taxon>
        <taxon>Eubacteriales</taxon>
        <taxon>Clostridiaceae</taxon>
        <taxon>Clostridium</taxon>
    </lineage>
</organism>
<evidence type="ECO:0000313" key="4">
    <source>
        <dbReference type="Proteomes" id="UP000005337"/>
    </source>
</evidence>
<keyword evidence="1" id="KW-0175">Coiled coil</keyword>
<accession>B1BWF9</accession>
<sequence>MKGIFINVDSYNSEGIKTIQGNNNAEIYKIYVLENKRRLNLANKTIKLGYVMAGTTKGDIIENLNITNAEQGEITFPITNRISKQDGVYSCQLAIYGADEFLEYTATFGLTVEANIFTKIAGEIADSKDFTYLENILDKASKLSEKLKENTSSATNANSNLESNITEANNINSKLLENTSTATSLNKNLESNIDLAKEVKETIKDLDNKNTEATEKIETLTGLNAKATELSNNIQQGLPLNSELVKNVESAKTANNELIATNNDAKAKKTDLDNSLEEAKKYISGLDGSKNPVQMQLDINELKNGLKSNQALAYKGSSIAANNTLEGRTEGMMIGGRTLVNLVNIRKMILGDSSKEIAFENDIIKFKKAYPNEITYLKVPFLSKPNTTYTIVYDVIKNNVEQPDESKYIIYPDGVFGDFNSTMNTFPKNGQIGLNKICLNSKSTLFGTFSLGFHRVNVGAEIWIKNLMILEGDWTNKEIPSYFEGLKSFGEAEKVEDKYKISISSGYNLIDTKKSESGAYLYNNGNFVSNASYKFVTIEKNEGILQSNNIATGIDVHITYWENENFIKGVILNKGESIEIKPPNNCNKIRISFNTRITEIVFIKYNKKDILIKEPLKENDIMYEDNGQVKVCRDKSQYTVTGTGNEEIAKGTSLSNTCLFYFNINRKIGINNIISDKFKTKNVFSVDEEGIFGSANSSTIYIRISKSKLSTQDIEGFKTWLKTNPTTIVYQLATPTVEVVENCVDIDLDTYQEKTYFNILNSLPGTLDFKVPSNIASIVQNTAREVNNIWDVINNLLVPSIVKANGNITMIKLNNNLK</sequence>
<dbReference type="InterPro" id="IPR018913">
    <property type="entry name" value="BppU_N"/>
</dbReference>
<feature type="coiled-coil region" evidence="1">
    <location>
        <begin position="248"/>
        <end position="282"/>
    </location>
</feature>
<gene>
    <name evidence="3" type="ORF">AC3_1782</name>
</gene>
<comment type="caution">
    <text evidence="3">The sequence shown here is derived from an EMBL/GenBank/DDBJ whole genome shotgun (WGS) entry which is preliminary data.</text>
</comment>
<evidence type="ECO:0000256" key="1">
    <source>
        <dbReference type="SAM" id="Coils"/>
    </source>
</evidence>